<sequence length="271" mass="30655">MKNKFSWRAFISFGLTYAILIILLSGIMLYVSPPGRYAHWVNWTLWGFSKEGWQAIHTIFSFGFIVLSIFHLLSVNWKAFVSYLKSKSGSGFNKKRELILSSLLVLVLFFGTVLSIPPFKTVMDLGEHFTGSWEKIEERAPVPHAEQLTLTELAHQMDLSSVDEITRKLNIHKIVFENTNEQTLQQIAEQNNTTPIAIYEIISKKAANQMQGSGVGRKTIEDFAAELNKPVDELISILEKNAIKAGPTETLRTIGENNNLPPRDVYKLIAE</sequence>
<dbReference type="Pfam" id="PF14358">
    <property type="entry name" value="DUF4405"/>
    <property type="match status" value="1"/>
</dbReference>
<evidence type="ECO:0000259" key="2">
    <source>
        <dbReference type="Pfam" id="PF14358"/>
    </source>
</evidence>
<dbReference type="AlphaFoldDB" id="A0A9X3FG92"/>
<keyword evidence="1" id="KW-0472">Membrane</keyword>
<dbReference type="EMBL" id="JAPOHD010000060">
    <property type="protein sequence ID" value="MCY1722600.1"/>
    <property type="molecule type" value="Genomic_DNA"/>
</dbReference>
<feature type="transmembrane region" description="Helical" evidence="1">
    <location>
        <begin position="7"/>
        <end position="32"/>
    </location>
</feature>
<evidence type="ECO:0000313" key="4">
    <source>
        <dbReference type="Proteomes" id="UP001145087"/>
    </source>
</evidence>
<feature type="transmembrane region" description="Helical" evidence="1">
    <location>
        <begin position="52"/>
        <end position="77"/>
    </location>
</feature>
<comment type="caution">
    <text evidence="3">The sequence shown here is derived from an EMBL/GenBank/DDBJ whole genome shotgun (WGS) entry which is preliminary data.</text>
</comment>
<reference evidence="3" key="1">
    <citation type="submission" date="2022-11" db="EMBL/GenBank/DDBJ databases">
        <title>Marilongibacter aestuarii gen. nov., sp. nov., isolated from tidal flat sediment.</title>
        <authorList>
            <person name="Jiayan W."/>
        </authorList>
    </citation>
    <scope>NUCLEOTIDE SEQUENCE</scope>
    <source>
        <strain evidence="3">Z1-6</strain>
    </source>
</reference>
<feature type="transmembrane region" description="Helical" evidence="1">
    <location>
        <begin position="98"/>
        <end position="119"/>
    </location>
</feature>
<dbReference type="Proteomes" id="UP001145087">
    <property type="component" value="Unassembled WGS sequence"/>
</dbReference>
<keyword evidence="1" id="KW-0812">Transmembrane</keyword>
<dbReference type="InterPro" id="IPR025517">
    <property type="entry name" value="DUF4405"/>
</dbReference>
<accession>A0A9X3FG92</accession>
<evidence type="ECO:0000256" key="1">
    <source>
        <dbReference type="SAM" id="Phobius"/>
    </source>
</evidence>
<feature type="domain" description="Flavinylation-associated cytochrome" evidence="2">
    <location>
        <begin position="10"/>
        <end position="77"/>
    </location>
</feature>
<organism evidence="3 4">
    <name type="scientific">Draconibacterium aestuarii</name>
    <dbReference type="NCBI Taxonomy" id="2998507"/>
    <lineage>
        <taxon>Bacteria</taxon>
        <taxon>Pseudomonadati</taxon>
        <taxon>Bacteroidota</taxon>
        <taxon>Bacteroidia</taxon>
        <taxon>Marinilabiliales</taxon>
        <taxon>Prolixibacteraceae</taxon>
        <taxon>Draconibacterium</taxon>
    </lineage>
</organism>
<protein>
    <submittedName>
        <fullName evidence="3">DUF4405 domain-containing protein</fullName>
    </submittedName>
</protein>
<keyword evidence="4" id="KW-1185">Reference proteome</keyword>
<evidence type="ECO:0000313" key="3">
    <source>
        <dbReference type="EMBL" id="MCY1722600.1"/>
    </source>
</evidence>
<gene>
    <name evidence="3" type="ORF">OU798_19780</name>
</gene>
<keyword evidence="1" id="KW-1133">Transmembrane helix</keyword>
<name>A0A9X3FG92_9BACT</name>
<dbReference type="RefSeq" id="WP_343334925.1">
    <property type="nucleotide sequence ID" value="NZ_JAPOHD010000060.1"/>
</dbReference>
<proteinExistence type="predicted"/>